<keyword evidence="5" id="KW-1185">Reference proteome</keyword>
<evidence type="ECO:0000256" key="2">
    <source>
        <dbReference type="SAM" id="SignalP"/>
    </source>
</evidence>
<dbReference type="PANTHER" id="PTHR45657:SF1">
    <property type="entry name" value="CRAL-TRIO DOMAIN-CONTAINING PROTEIN YKL091C-RELATED"/>
    <property type="match status" value="1"/>
</dbReference>
<evidence type="ECO:0000259" key="3">
    <source>
        <dbReference type="PROSITE" id="PS50191"/>
    </source>
</evidence>
<dbReference type="AlphaFoldDB" id="A0AAD9DEX7"/>
<protein>
    <submittedName>
        <fullName evidence="4">CRAL/TRIO domain-containing protein</fullName>
    </submittedName>
</protein>
<dbReference type="Proteomes" id="UP001224775">
    <property type="component" value="Unassembled WGS sequence"/>
</dbReference>
<sequence>MPPLAAQSSSAGLLLVVTALLTDCLNLASANKAHDVYRISPSAVHSRRGWYNRRNLPFISSSAASSLVGWQELVLNTRGGSTVEEETTASEVGEGTSDDIVPSDESVEETDEAEAQPRNLTFTATSPDDGSAEDPDGIPARWFDMKKGDREEANEAFETHLAWREEFNVDTMLERPHPKFDVCKQMAPHYFAGRDPHNNIIFVQRPAHVDFEMMRMNNATIEDLLLHYVYVIQYCWNIMEPAPDAIMTNVLDMRGSSFRQMSNSEYIEFGKRFVSMMSANYPGRSYKTLIINAPTWINVLYKIFKPMLRESTRQKIIILKAGEEQDTALKFYLGDALPDDLLSAGDSKKDKKDMGTRYYVPVEEQEQCTPGPNSEVEFGMREFCKQQLALYNETMIEVNTN</sequence>
<dbReference type="PANTHER" id="PTHR45657">
    <property type="entry name" value="CRAL-TRIO DOMAIN-CONTAINING PROTEIN YKL091C-RELATED"/>
    <property type="match status" value="1"/>
</dbReference>
<gene>
    <name evidence="4" type="ORF">QTG54_004008</name>
</gene>
<keyword evidence="2" id="KW-0732">Signal</keyword>
<dbReference type="PROSITE" id="PS50191">
    <property type="entry name" value="CRAL_TRIO"/>
    <property type="match status" value="1"/>
</dbReference>
<feature type="chain" id="PRO_5042132259" evidence="2">
    <location>
        <begin position="31"/>
        <end position="401"/>
    </location>
</feature>
<evidence type="ECO:0000313" key="5">
    <source>
        <dbReference type="Proteomes" id="UP001224775"/>
    </source>
</evidence>
<evidence type="ECO:0000313" key="4">
    <source>
        <dbReference type="EMBL" id="KAK1744717.1"/>
    </source>
</evidence>
<comment type="caution">
    <text evidence="4">The sequence shown here is derived from an EMBL/GenBank/DDBJ whole genome shotgun (WGS) entry which is preliminary data.</text>
</comment>
<name>A0AAD9DEX7_9STRA</name>
<dbReference type="SMART" id="SM00516">
    <property type="entry name" value="SEC14"/>
    <property type="match status" value="1"/>
</dbReference>
<dbReference type="InterPro" id="IPR001251">
    <property type="entry name" value="CRAL-TRIO_dom"/>
</dbReference>
<dbReference type="Pfam" id="PF00650">
    <property type="entry name" value="CRAL_TRIO"/>
    <property type="match status" value="1"/>
</dbReference>
<dbReference type="Gene3D" id="3.40.525.10">
    <property type="entry name" value="CRAL-TRIO lipid binding domain"/>
    <property type="match status" value="1"/>
</dbReference>
<evidence type="ECO:0000256" key="1">
    <source>
        <dbReference type="SAM" id="MobiDB-lite"/>
    </source>
</evidence>
<reference evidence="4" key="1">
    <citation type="submission" date="2023-06" db="EMBL/GenBank/DDBJ databases">
        <title>Survivors Of The Sea: Transcriptome response of Skeletonema marinoi to long-term dormancy.</title>
        <authorList>
            <person name="Pinder M.I.M."/>
            <person name="Kourtchenko O."/>
            <person name="Robertson E.K."/>
            <person name="Larsson T."/>
            <person name="Maumus F."/>
            <person name="Osuna-Cruz C.M."/>
            <person name="Vancaester E."/>
            <person name="Stenow R."/>
            <person name="Vandepoele K."/>
            <person name="Ploug H."/>
            <person name="Bruchert V."/>
            <person name="Godhe A."/>
            <person name="Topel M."/>
        </authorList>
    </citation>
    <scope>NUCLEOTIDE SEQUENCE</scope>
    <source>
        <strain evidence="4">R05AC</strain>
    </source>
</reference>
<proteinExistence type="predicted"/>
<dbReference type="CDD" id="cd00170">
    <property type="entry name" value="SEC14"/>
    <property type="match status" value="1"/>
</dbReference>
<dbReference type="InterPro" id="IPR051026">
    <property type="entry name" value="PI/PC_transfer"/>
</dbReference>
<feature type="compositionally biased region" description="Polar residues" evidence="1">
    <location>
        <begin position="118"/>
        <end position="128"/>
    </location>
</feature>
<feature type="signal peptide" evidence="2">
    <location>
        <begin position="1"/>
        <end position="30"/>
    </location>
</feature>
<accession>A0AAD9DEX7</accession>
<feature type="region of interest" description="Disordered" evidence="1">
    <location>
        <begin position="79"/>
        <end position="134"/>
    </location>
</feature>
<dbReference type="SUPFAM" id="SSF52087">
    <property type="entry name" value="CRAL/TRIO domain"/>
    <property type="match status" value="1"/>
</dbReference>
<dbReference type="InterPro" id="IPR036865">
    <property type="entry name" value="CRAL-TRIO_dom_sf"/>
</dbReference>
<dbReference type="EMBL" id="JATAAI010000006">
    <property type="protein sequence ID" value="KAK1744717.1"/>
    <property type="molecule type" value="Genomic_DNA"/>
</dbReference>
<feature type="compositionally biased region" description="Acidic residues" evidence="1">
    <location>
        <begin position="101"/>
        <end position="114"/>
    </location>
</feature>
<feature type="domain" description="CRAL-TRIO" evidence="3">
    <location>
        <begin position="179"/>
        <end position="349"/>
    </location>
</feature>
<organism evidence="4 5">
    <name type="scientific">Skeletonema marinoi</name>
    <dbReference type="NCBI Taxonomy" id="267567"/>
    <lineage>
        <taxon>Eukaryota</taxon>
        <taxon>Sar</taxon>
        <taxon>Stramenopiles</taxon>
        <taxon>Ochrophyta</taxon>
        <taxon>Bacillariophyta</taxon>
        <taxon>Coscinodiscophyceae</taxon>
        <taxon>Thalassiosirophycidae</taxon>
        <taxon>Thalassiosirales</taxon>
        <taxon>Skeletonemataceae</taxon>
        <taxon>Skeletonema</taxon>
        <taxon>Skeletonema marinoi-dohrnii complex</taxon>
    </lineage>
</organism>